<dbReference type="GO" id="GO:0016787">
    <property type="term" value="F:hydrolase activity"/>
    <property type="evidence" value="ECO:0007669"/>
    <property type="project" value="InterPro"/>
</dbReference>
<dbReference type="GeneID" id="20218205"/>
<dbReference type="EMBL" id="GL833127">
    <property type="protein sequence ID" value="EGB08786.1"/>
    <property type="molecule type" value="Genomic_DNA"/>
</dbReference>
<feature type="domain" description="Amidohydrolase-related" evidence="1">
    <location>
        <begin position="149"/>
        <end position="269"/>
    </location>
</feature>
<dbReference type="InParanoid" id="F0Y830"/>
<dbReference type="KEGG" id="aaf:AURANDRAFT_12804"/>
<evidence type="ECO:0000259" key="1">
    <source>
        <dbReference type="Pfam" id="PF04909"/>
    </source>
</evidence>
<evidence type="ECO:0000313" key="3">
    <source>
        <dbReference type="Proteomes" id="UP000002729"/>
    </source>
</evidence>
<dbReference type="InterPro" id="IPR032466">
    <property type="entry name" value="Metal_Hydrolase"/>
</dbReference>
<name>F0Y830_AURAN</name>
<proteinExistence type="predicted"/>
<keyword evidence="3" id="KW-1185">Reference proteome</keyword>
<dbReference type="Gene3D" id="3.20.20.140">
    <property type="entry name" value="Metal-dependent hydrolases"/>
    <property type="match status" value="1"/>
</dbReference>
<dbReference type="SUPFAM" id="SSF51556">
    <property type="entry name" value="Metallo-dependent hydrolases"/>
    <property type="match status" value="1"/>
</dbReference>
<dbReference type="Pfam" id="PF04909">
    <property type="entry name" value="Amidohydro_2"/>
    <property type="match status" value="1"/>
</dbReference>
<evidence type="ECO:0000313" key="2">
    <source>
        <dbReference type="EMBL" id="EGB08786.1"/>
    </source>
</evidence>
<feature type="non-terminal residue" evidence="2">
    <location>
        <position position="280"/>
    </location>
</feature>
<sequence length="280" mass="32450">EHRTIDTHLHMLDFLQKSSGTRTILEAMDGCGCDKAVLIGMPCCKKWSKDEPEEPLYYQDDNGQLYVYSYCDQMIADAWLALPDDKRKRFAPVMASFNPTDINSINHVERMWNKYPGMWRGIGEVMCRHDDLTTLLQENETPCMNHVALEPMYEFCVKHGLNCMMHQNADRTAKVESNGFYEYQFEMEQVLEKFPELKLVWCHAGVSRRTFEPNHHEMLDELMDKYPNLTADISWVVWELTICGEDGVPKPGWVDLFEKYPDRFTIGSDQVGQFIGPGGQ</sequence>
<dbReference type="AlphaFoldDB" id="F0Y830"/>
<dbReference type="InterPro" id="IPR006680">
    <property type="entry name" value="Amidohydro-rel"/>
</dbReference>
<dbReference type="OrthoDB" id="3176171at2759"/>
<protein>
    <recommendedName>
        <fullName evidence="1">Amidohydrolase-related domain-containing protein</fullName>
    </recommendedName>
</protein>
<dbReference type="RefSeq" id="XP_009036769.1">
    <property type="nucleotide sequence ID" value="XM_009038521.1"/>
</dbReference>
<reference evidence="2 3" key="1">
    <citation type="journal article" date="2011" name="Proc. Natl. Acad. Sci. U.S.A.">
        <title>Niche of harmful alga Aureococcus anophagefferens revealed through ecogenomics.</title>
        <authorList>
            <person name="Gobler C.J."/>
            <person name="Berry D.L."/>
            <person name="Dyhrman S.T."/>
            <person name="Wilhelm S.W."/>
            <person name="Salamov A."/>
            <person name="Lobanov A.V."/>
            <person name="Zhang Y."/>
            <person name="Collier J.L."/>
            <person name="Wurch L.L."/>
            <person name="Kustka A.B."/>
            <person name="Dill B.D."/>
            <person name="Shah M."/>
            <person name="VerBerkmoes N.C."/>
            <person name="Kuo A."/>
            <person name="Terry A."/>
            <person name="Pangilinan J."/>
            <person name="Lindquist E.A."/>
            <person name="Lucas S."/>
            <person name="Paulsen I.T."/>
            <person name="Hattenrath-Lehmann T.K."/>
            <person name="Talmage S.C."/>
            <person name="Walker E.A."/>
            <person name="Koch F."/>
            <person name="Burson A.M."/>
            <person name="Marcoval M.A."/>
            <person name="Tang Y.Z."/>
            <person name="Lecleir G.R."/>
            <person name="Coyne K.J."/>
            <person name="Berg G.M."/>
            <person name="Bertrand E.M."/>
            <person name="Saito M.A."/>
            <person name="Gladyshev V.N."/>
            <person name="Grigoriev I.V."/>
        </authorList>
    </citation>
    <scope>NUCLEOTIDE SEQUENCE [LARGE SCALE GENOMIC DNA]</scope>
    <source>
        <strain evidence="3">CCMP 1984</strain>
    </source>
</reference>
<feature type="non-terminal residue" evidence="2">
    <location>
        <position position="1"/>
    </location>
</feature>
<gene>
    <name evidence="2" type="ORF">AURANDRAFT_12804</name>
</gene>
<accession>F0Y830</accession>
<organism evidence="3">
    <name type="scientific">Aureococcus anophagefferens</name>
    <name type="common">Harmful bloom alga</name>
    <dbReference type="NCBI Taxonomy" id="44056"/>
    <lineage>
        <taxon>Eukaryota</taxon>
        <taxon>Sar</taxon>
        <taxon>Stramenopiles</taxon>
        <taxon>Ochrophyta</taxon>
        <taxon>Pelagophyceae</taxon>
        <taxon>Pelagomonadales</taxon>
        <taxon>Pelagomonadaceae</taxon>
        <taxon>Aureococcus</taxon>
    </lineage>
</organism>
<dbReference type="Proteomes" id="UP000002729">
    <property type="component" value="Unassembled WGS sequence"/>
</dbReference>